<protein>
    <submittedName>
        <fullName evidence="2">Dynein heavy chain</fullName>
    </submittedName>
</protein>
<dbReference type="InterPro" id="IPR013602">
    <property type="entry name" value="Dynein_heavy_linker"/>
</dbReference>
<feature type="non-terminal residue" evidence="2">
    <location>
        <position position="1"/>
    </location>
</feature>
<evidence type="ECO:0000259" key="1">
    <source>
        <dbReference type="Pfam" id="PF08393"/>
    </source>
</evidence>
<dbReference type="InterPro" id="IPR042228">
    <property type="entry name" value="Dynein_linker_3"/>
</dbReference>
<dbReference type="Pfam" id="PF08393">
    <property type="entry name" value="DHC_N2"/>
    <property type="match status" value="1"/>
</dbReference>
<dbReference type="EMBL" id="GDID01001750">
    <property type="protein sequence ID" value="JAP94856.1"/>
    <property type="molecule type" value="Transcribed_RNA"/>
</dbReference>
<dbReference type="PANTHER" id="PTHR45703:SF37">
    <property type="entry name" value="DYNEINS HEAVY CHAIN"/>
    <property type="match status" value="1"/>
</dbReference>
<dbReference type="GO" id="GO:0030286">
    <property type="term" value="C:dynein complex"/>
    <property type="evidence" value="ECO:0007669"/>
    <property type="project" value="InterPro"/>
</dbReference>
<name>A0A146KHC5_9EUKA</name>
<accession>A0A146KHC5</accession>
<dbReference type="GO" id="GO:0051959">
    <property type="term" value="F:dynein light intermediate chain binding"/>
    <property type="evidence" value="ECO:0007669"/>
    <property type="project" value="InterPro"/>
</dbReference>
<sequence length="156" mass="18329">RVQKRFMNILQQMYESGCVLIQCCDLETQKQIRNTIWPETEIIQKSLINHINNKRNLFTRFYFLSDVTLCKFLSLQSDTQYIEQSIQVANESIPLIFDNMQKLVVDKDDKKVNLVGIISKDGERLSIKPIPLKLVAEQWIQTFLICIQDSLKEQTF</sequence>
<feature type="domain" description="Dynein heavy chain linker" evidence="1">
    <location>
        <begin position="2"/>
        <end position="155"/>
    </location>
</feature>
<dbReference type="InterPro" id="IPR026983">
    <property type="entry name" value="DHC"/>
</dbReference>
<dbReference type="AlphaFoldDB" id="A0A146KHC5"/>
<organism evidence="2">
    <name type="scientific">Trepomonas sp. PC1</name>
    <dbReference type="NCBI Taxonomy" id="1076344"/>
    <lineage>
        <taxon>Eukaryota</taxon>
        <taxon>Metamonada</taxon>
        <taxon>Diplomonadida</taxon>
        <taxon>Hexamitidae</taxon>
        <taxon>Hexamitinae</taxon>
        <taxon>Trepomonas</taxon>
    </lineage>
</organism>
<feature type="non-terminal residue" evidence="2">
    <location>
        <position position="156"/>
    </location>
</feature>
<dbReference type="PANTHER" id="PTHR45703">
    <property type="entry name" value="DYNEIN HEAVY CHAIN"/>
    <property type="match status" value="1"/>
</dbReference>
<dbReference type="GO" id="GO:0007018">
    <property type="term" value="P:microtubule-based movement"/>
    <property type="evidence" value="ECO:0007669"/>
    <property type="project" value="InterPro"/>
</dbReference>
<reference evidence="2" key="1">
    <citation type="submission" date="2015-07" db="EMBL/GenBank/DDBJ databases">
        <title>Adaptation to a free-living lifestyle via gene acquisitions in the diplomonad Trepomonas sp. PC1.</title>
        <authorList>
            <person name="Xu F."/>
            <person name="Jerlstrom-Hultqvist J."/>
            <person name="Kolisko M."/>
            <person name="Simpson A.G.B."/>
            <person name="Roger A.J."/>
            <person name="Svard S.G."/>
            <person name="Andersson J.O."/>
        </authorList>
    </citation>
    <scope>NUCLEOTIDE SEQUENCE</scope>
    <source>
        <strain evidence="2">PC1</strain>
    </source>
</reference>
<gene>
    <name evidence="2" type="ORF">TPC1_12341</name>
</gene>
<evidence type="ECO:0000313" key="2">
    <source>
        <dbReference type="EMBL" id="JAP94856.1"/>
    </source>
</evidence>
<proteinExistence type="predicted"/>
<dbReference type="GO" id="GO:0045505">
    <property type="term" value="F:dynein intermediate chain binding"/>
    <property type="evidence" value="ECO:0007669"/>
    <property type="project" value="InterPro"/>
</dbReference>
<dbReference type="Gene3D" id="3.20.180.20">
    <property type="entry name" value="Dynein heavy chain, N-terminal domain 2"/>
    <property type="match status" value="1"/>
</dbReference>